<proteinExistence type="predicted"/>
<evidence type="ECO:0000313" key="2">
    <source>
        <dbReference type="Proteomes" id="UP000076486"/>
    </source>
</evidence>
<comment type="caution">
    <text evidence="1">The sequence shown here is derived from an EMBL/GenBank/DDBJ whole genome shotgun (WGS) entry which is preliminary data.</text>
</comment>
<dbReference type="PATRIC" id="fig|1365248.3.peg.4710"/>
<organism evidence="1 2">
    <name type="scientific">Pseudoalteromonas luteoviolacea CPMOR-1</name>
    <dbReference type="NCBI Taxonomy" id="1365248"/>
    <lineage>
        <taxon>Bacteria</taxon>
        <taxon>Pseudomonadati</taxon>
        <taxon>Pseudomonadota</taxon>
        <taxon>Gammaproteobacteria</taxon>
        <taxon>Alteromonadales</taxon>
        <taxon>Pseudoalteromonadaceae</taxon>
        <taxon>Pseudoalteromonas</taxon>
    </lineage>
</organism>
<dbReference type="Proteomes" id="UP000076486">
    <property type="component" value="Unassembled WGS sequence"/>
</dbReference>
<accession>A0A167I564</accession>
<sequence length="41" mass="4576">MFNTLQFNFVSDALALCDNNKNITYQFMRDADGGGAVCELK</sequence>
<reference evidence="1 2" key="1">
    <citation type="submission" date="2013-07" db="EMBL/GenBank/DDBJ databases">
        <title>Comparative Genomic and Metabolomic Analysis of Twelve Strains of Pseudoalteromonas luteoviolacea.</title>
        <authorList>
            <person name="Vynne N.G."/>
            <person name="Mansson M."/>
            <person name="Gram L."/>
        </authorList>
    </citation>
    <scope>NUCLEOTIDE SEQUENCE [LARGE SCALE GENOMIC DNA]</scope>
    <source>
        <strain evidence="1 2">CPMOR-1</strain>
    </source>
</reference>
<gene>
    <name evidence="1" type="ORF">N473_26175</name>
</gene>
<dbReference type="AlphaFoldDB" id="A0A167I564"/>
<name>A0A167I564_9GAMM</name>
<evidence type="ECO:0000313" key="1">
    <source>
        <dbReference type="EMBL" id="KZN58907.1"/>
    </source>
</evidence>
<protein>
    <submittedName>
        <fullName evidence="1">Uncharacterized protein</fullName>
    </submittedName>
</protein>
<dbReference type="EMBL" id="AUYC01000066">
    <property type="protein sequence ID" value="KZN58907.1"/>
    <property type="molecule type" value="Genomic_DNA"/>
</dbReference>